<reference evidence="1 2" key="1">
    <citation type="submission" date="2016-10" db="EMBL/GenBank/DDBJ databases">
        <authorList>
            <person name="de Groot N.N."/>
        </authorList>
    </citation>
    <scope>NUCLEOTIDE SEQUENCE [LARGE SCALE GENOMIC DNA]</scope>
    <source>
        <strain evidence="1">1</strain>
    </source>
</reference>
<keyword evidence="2" id="KW-1185">Reference proteome</keyword>
<evidence type="ECO:0000313" key="2">
    <source>
        <dbReference type="Proteomes" id="UP000198729"/>
    </source>
</evidence>
<name>A0A1G5SHR7_9PROT</name>
<dbReference type="STRING" id="51642.NSMM_600006"/>
<organism evidence="1 2">
    <name type="scientific">Nitrosomonas mobilis</name>
    <dbReference type="NCBI Taxonomy" id="51642"/>
    <lineage>
        <taxon>Bacteria</taxon>
        <taxon>Pseudomonadati</taxon>
        <taxon>Pseudomonadota</taxon>
        <taxon>Betaproteobacteria</taxon>
        <taxon>Nitrosomonadales</taxon>
        <taxon>Nitrosomonadaceae</taxon>
        <taxon>Nitrosomonas</taxon>
    </lineage>
</organism>
<dbReference type="Pfam" id="PF09957">
    <property type="entry name" value="VapB_antitoxin"/>
    <property type="match status" value="1"/>
</dbReference>
<evidence type="ECO:0008006" key="3">
    <source>
        <dbReference type="Google" id="ProtNLM"/>
    </source>
</evidence>
<dbReference type="RefSeq" id="WP_090287622.1">
    <property type="nucleotide sequence ID" value="NZ_FMWO01000070.1"/>
</dbReference>
<dbReference type="Proteomes" id="UP000198729">
    <property type="component" value="Unassembled WGS sequence"/>
</dbReference>
<accession>A0A1G5SHR7</accession>
<dbReference type="InterPro" id="IPR019239">
    <property type="entry name" value="VapB_antitoxin"/>
</dbReference>
<dbReference type="OrthoDB" id="9805830at2"/>
<proteinExistence type="predicted"/>
<sequence>MRTNIEIDDKLMNDALKATGLQTKKEAVELGLKTLIKLKKQEGIKRFRGKLQWSGNLDEMRSDS</sequence>
<gene>
    <name evidence="1" type="ORF">NSMM_600006</name>
</gene>
<dbReference type="AlphaFoldDB" id="A0A1G5SHR7"/>
<dbReference type="EMBL" id="FMWO01000070">
    <property type="protein sequence ID" value="SCZ86537.1"/>
    <property type="molecule type" value="Genomic_DNA"/>
</dbReference>
<evidence type="ECO:0000313" key="1">
    <source>
        <dbReference type="EMBL" id="SCZ86537.1"/>
    </source>
</evidence>
<protein>
    <recommendedName>
        <fullName evidence="3">Antitoxin VapB11</fullName>
    </recommendedName>
</protein>